<evidence type="ECO:0008006" key="7">
    <source>
        <dbReference type="Google" id="ProtNLM"/>
    </source>
</evidence>
<evidence type="ECO:0000256" key="2">
    <source>
        <dbReference type="ARBA" id="ARBA00022801"/>
    </source>
</evidence>
<comment type="caution">
    <text evidence="5">The sequence shown here is derived from an EMBL/GenBank/DDBJ whole genome shotgun (WGS) entry which is preliminary data.</text>
</comment>
<dbReference type="SUPFAM" id="SSF51556">
    <property type="entry name" value="Metallo-dependent hydrolases"/>
    <property type="match status" value="1"/>
</dbReference>
<evidence type="ECO:0000256" key="4">
    <source>
        <dbReference type="ARBA" id="ARBA00022975"/>
    </source>
</evidence>
<name>A0AAV9MS01_9EURO</name>
<gene>
    <name evidence="5" type="ORF">LTR84_011347</name>
</gene>
<dbReference type="Proteomes" id="UP001358417">
    <property type="component" value="Unassembled WGS sequence"/>
</dbReference>
<dbReference type="PROSITE" id="PS00482">
    <property type="entry name" value="DIHYDROOROTASE_1"/>
    <property type="match status" value="1"/>
</dbReference>
<dbReference type="InterPro" id="IPR032466">
    <property type="entry name" value="Metal_Hydrolase"/>
</dbReference>
<evidence type="ECO:0000313" key="6">
    <source>
        <dbReference type="Proteomes" id="UP001358417"/>
    </source>
</evidence>
<keyword evidence="3" id="KW-0862">Zinc</keyword>
<dbReference type="AlphaFoldDB" id="A0AAV9MS01"/>
<dbReference type="PROSITE" id="PS00483">
    <property type="entry name" value="DIHYDROOROTASE_2"/>
    <property type="match status" value="1"/>
</dbReference>
<dbReference type="GO" id="GO:0006221">
    <property type="term" value="P:pyrimidine nucleotide biosynthetic process"/>
    <property type="evidence" value="ECO:0007669"/>
    <property type="project" value="UniProtKB-KW"/>
</dbReference>
<dbReference type="RefSeq" id="XP_064700016.1">
    <property type="nucleotide sequence ID" value="XM_064854880.1"/>
</dbReference>
<evidence type="ECO:0000313" key="5">
    <source>
        <dbReference type="EMBL" id="KAK5043633.1"/>
    </source>
</evidence>
<dbReference type="Gene3D" id="3.20.20.140">
    <property type="entry name" value="Metal-dependent hydrolases"/>
    <property type="match status" value="1"/>
</dbReference>
<keyword evidence="1" id="KW-0479">Metal-binding</keyword>
<dbReference type="GO" id="GO:0004151">
    <property type="term" value="F:dihydroorotase activity"/>
    <property type="evidence" value="ECO:0007669"/>
    <property type="project" value="InterPro"/>
</dbReference>
<protein>
    <recommendedName>
        <fullName evidence="7">Dihydroorotase</fullName>
    </recommendedName>
</protein>
<dbReference type="InterPro" id="IPR002195">
    <property type="entry name" value="Dihydroorotase_CS"/>
</dbReference>
<dbReference type="GO" id="GO:0006207">
    <property type="term" value="P:'de novo' pyrimidine nucleobase biosynthetic process"/>
    <property type="evidence" value="ECO:0007669"/>
    <property type="project" value="TreeGrafter"/>
</dbReference>
<dbReference type="PIRSF" id="PIRSF001237">
    <property type="entry name" value="DHOdimr"/>
    <property type="match status" value="1"/>
</dbReference>
<keyword evidence="2" id="KW-0378">Hydrolase</keyword>
<dbReference type="InterPro" id="IPR004721">
    <property type="entry name" value="DHOdimr"/>
</dbReference>
<dbReference type="HAMAP" id="MF_00219">
    <property type="entry name" value="PyrC_classII"/>
    <property type="match status" value="1"/>
</dbReference>
<organism evidence="5 6">
    <name type="scientific">Exophiala bonariae</name>
    <dbReference type="NCBI Taxonomy" id="1690606"/>
    <lineage>
        <taxon>Eukaryota</taxon>
        <taxon>Fungi</taxon>
        <taxon>Dikarya</taxon>
        <taxon>Ascomycota</taxon>
        <taxon>Pezizomycotina</taxon>
        <taxon>Eurotiomycetes</taxon>
        <taxon>Chaetothyriomycetidae</taxon>
        <taxon>Chaetothyriales</taxon>
        <taxon>Herpotrichiellaceae</taxon>
        <taxon>Exophiala</taxon>
    </lineage>
</organism>
<keyword evidence="6" id="KW-1185">Reference proteome</keyword>
<dbReference type="PANTHER" id="PTHR43137:SF1">
    <property type="entry name" value="DIHYDROOROTASE"/>
    <property type="match status" value="1"/>
</dbReference>
<dbReference type="PANTHER" id="PTHR43137">
    <property type="entry name" value="DIHYDROOROTASE"/>
    <property type="match status" value="1"/>
</dbReference>
<dbReference type="GO" id="GO:0046872">
    <property type="term" value="F:metal ion binding"/>
    <property type="evidence" value="ECO:0007669"/>
    <property type="project" value="UniProtKB-KW"/>
</dbReference>
<accession>A0AAV9MS01</accession>
<sequence length="386" mass="41387">MATVGTSSSDDAKSHAAGRTGRLFDGLSLPASADFHVHLRDGEMMAAVAPTIVRGGVDVVFVMPNLVPPITTVEHAFAYQQAIAKHTDAQTLMSLYLHPSITPDTIKQAKKSGVIFGVKSYPAGVTTNSASGVVNYEQFYPVFQAMEEEDLVLNLHGEAPPADDITVLNAEEAFLPTLFDLHKRFPRLRIVLEHCTTGAAVEAVAKCGPNVVATITPHHMFLIIDDVVGDPINFCKPVAKLPADRLALLKAATSGNPKYFLGTDSAPHLLGAKRGGLDMHQVGKCAAGVFTQPYATQLVLEAFEAAVAKGVVKQEQLNLTTLEGFLGDFGRKFYRVEPSGRRIKISAKGEQVVPSIQVGGSNANSSGQVIIPFRQNNPIYSLEWTS</sequence>
<proteinExistence type="inferred from homology"/>
<dbReference type="NCBIfam" id="TIGR00856">
    <property type="entry name" value="pyrC_dimer"/>
    <property type="match status" value="1"/>
</dbReference>
<reference evidence="5 6" key="1">
    <citation type="submission" date="2023-08" db="EMBL/GenBank/DDBJ databases">
        <title>Black Yeasts Isolated from many extreme environments.</title>
        <authorList>
            <person name="Coleine C."/>
            <person name="Stajich J.E."/>
            <person name="Selbmann L."/>
        </authorList>
    </citation>
    <scope>NUCLEOTIDE SEQUENCE [LARGE SCALE GENOMIC DNA]</scope>
    <source>
        <strain evidence="5 6">CCFEE 5792</strain>
    </source>
</reference>
<evidence type="ECO:0000256" key="3">
    <source>
        <dbReference type="ARBA" id="ARBA00022833"/>
    </source>
</evidence>
<dbReference type="GeneID" id="89979501"/>
<evidence type="ECO:0000256" key="1">
    <source>
        <dbReference type="ARBA" id="ARBA00022723"/>
    </source>
</evidence>
<dbReference type="GO" id="GO:0005737">
    <property type="term" value="C:cytoplasm"/>
    <property type="evidence" value="ECO:0007669"/>
    <property type="project" value="TreeGrafter"/>
</dbReference>
<dbReference type="EMBL" id="JAVRRD010000054">
    <property type="protein sequence ID" value="KAK5043633.1"/>
    <property type="molecule type" value="Genomic_DNA"/>
</dbReference>
<keyword evidence="4" id="KW-0665">Pyrimidine biosynthesis</keyword>